<keyword evidence="5" id="KW-0175">Coiled coil</keyword>
<proteinExistence type="predicted"/>
<feature type="region of interest" description="Disordered" evidence="6">
    <location>
        <begin position="317"/>
        <end position="355"/>
    </location>
</feature>
<protein>
    <recommendedName>
        <fullName evidence="10">PQ-loop-domain-containing protein</fullName>
    </recommendedName>
</protein>
<evidence type="ECO:0000256" key="2">
    <source>
        <dbReference type="ARBA" id="ARBA00022692"/>
    </source>
</evidence>
<feature type="transmembrane region" description="Helical" evidence="7">
    <location>
        <begin position="226"/>
        <end position="247"/>
    </location>
</feature>
<keyword evidence="3 7" id="KW-1133">Transmembrane helix</keyword>
<evidence type="ECO:0000313" key="9">
    <source>
        <dbReference type="Proteomes" id="UP000030653"/>
    </source>
</evidence>
<dbReference type="OrthoDB" id="19344at2759"/>
<evidence type="ECO:0000313" key="8">
    <source>
        <dbReference type="EMBL" id="EJU01550.1"/>
    </source>
</evidence>
<feature type="transmembrane region" description="Helical" evidence="7">
    <location>
        <begin position="164"/>
        <end position="184"/>
    </location>
</feature>
<accession>M5G071</accession>
<dbReference type="HOGENOM" id="CLU_033734_2_0_1"/>
<dbReference type="SMART" id="SM00679">
    <property type="entry name" value="CTNS"/>
    <property type="match status" value="2"/>
</dbReference>
<reference evidence="8 9" key="1">
    <citation type="journal article" date="2012" name="Science">
        <title>The Paleozoic origin of enzymatic lignin decomposition reconstructed from 31 fungal genomes.</title>
        <authorList>
            <person name="Floudas D."/>
            <person name="Binder M."/>
            <person name="Riley R."/>
            <person name="Barry K."/>
            <person name="Blanchette R.A."/>
            <person name="Henrissat B."/>
            <person name="Martinez A.T."/>
            <person name="Otillar R."/>
            <person name="Spatafora J.W."/>
            <person name="Yadav J.S."/>
            <person name="Aerts A."/>
            <person name="Benoit I."/>
            <person name="Boyd A."/>
            <person name="Carlson A."/>
            <person name="Copeland A."/>
            <person name="Coutinho P.M."/>
            <person name="de Vries R.P."/>
            <person name="Ferreira P."/>
            <person name="Findley K."/>
            <person name="Foster B."/>
            <person name="Gaskell J."/>
            <person name="Glotzer D."/>
            <person name="Gorecki P."/>
            <person name="Heitman J."/>
            <person name="Hesse C."/>
            <person name="Hori C."/>
            <person name="Igarashi K."/>
            <person name="Jurgens J.A."/>
            <person name="Kallen N."/>
            <person name="Kersten P."/>
            <person name="Kohler A."/>
            <person name="Kuees U."/>
            <person name="Kumar T.K.A."/>
            <person name="Kuo A."/>
            <person name="LaButti K."/>
            <person name="Larrondo L.F."/>
            <person name="Lindquist E."/>
            <person name="Ling A."/>
            <person name="Lombard V."/>
            <person name="Lucas S."/>
            <person name="Lundell T."/>
            <person name="Martin R."/>
            <person name="McLaughlin D.J."/>
            <person name="Morgenstern I."/>
            <person name="Morin E."/>
            <person name="Murat C."/>
            <person name="Nagy L.G."/>
            <person name="Nolan M."/>
            <person name="Ohm R.A."/>
            <person name="Patyshakuliyeva A."/>
            <person name="Rokas A."/>
            <person name="Ruiz-Duenas F.J."/>
            <person name="Sabat G."/>
            <person name="Salamov A."/>
            <person name="Samejima M."/>
            <person name="Schmutz J."/>
            <person name="Slot J.C."/>
            <person name="St John F."/>
            <person name="Stenlid J."/>
            <person name="Sun H."/>
            <person name="Sun S."/>
            <person name="Syed K."/>
            <person name="Tsang A."/>
            <person name="Wiebenga A."/>
            <person name="Young D."/>
            <person name="Pisabarro A."/>
            <person name="Eastwood D.C."/>
            <person name="Martin F."/>
            <person name="Cullen D."/>
            <person name="Grigoriev I.V."/>
            <person name="Hibbett D.S."/>
        </authorList>
    </citation>
    <scope>NUCLEOTIDE SEQUENCE [LARGE SCALE GENOMIC DNA]</scope>
    <source>
        <strain evidence="8 9">DJM-731 SS1</strain>
    </source>
</reference>
<sequence>MHLLISDEPVCKPVHNPSTLFLTCFLCFGVVISYLPQHWRIIAKQTSEGISPWYLLLGSTSAAAGMLNVVTLQWGVVRCCSVWTVGQCLENTIGIVQVTMVWAMFSLIVVLFLRYFPPSARHHHIRHPHSGREYTDEEQECEEEEAEIQELLVATAEWNEAKALCALVLIHLITSIFVTFLVLSSPQSQPSRQAELWADFCGISGSLLTCFQYAPQIWKTYKDRLVGALSITMMCLQCPGSALFVFSLAFREGTNWTSWLPYATVGIMKALLLIICLVWKARQARLGIDDFGNPLSPLVGSCTEPCGLGLESGNGGNGLVHGESGPPGLAQAEAEDRPAAEGQQTEGRAGETTPLIFRAGTQGKVVQTLSKRITSG</sequence>
<keyword evidence="4 7" id="KW-0472">Membrane</keyword>
<dbReference type="GeneID" id="63683648"/>
<dbReference type="EMBL" id="JH795864">
    <property type="protein sequence ID" value="EJU01550.1"/>
    <property type="molecule type" value="Genomic_DNA"/>
</dbReference>
<evidence type="ECO:0000256" key="1">
    <source>
        <dbReference type="ARBA" id="ARBA00004141"/>
    </source>
</evidence>
<dbReference type="PANTHER" id="PTHR16201">
    <property type="entry name" value="SEVEN TRANSMEMBRANE PROTEIN 1-RELATED"/>
    <property type="match status" value="1"/>
</dbReference>
<gene>
    <name evidence="8" type="ORF">DACRYDRAFT_108094</name>
</gene>
<name>M5G071_DACPD</name>
<evidence type="ECO:0008006" key="10">
    <source>
        <dbReference type="Google" id="ProtNLM"/>
    </source>
</evidence>
<feature type="transmembrane region" description="Helical" evidence="7">
    <location>
        <begin position="53"/>
        <end position="74"/>
    </location>
</feature>
<keyword evidence="9" id="KW-1185">Reference proteome</keyword>
<feature type="coiled-coil region" evidence="5">
    <location>
        <begin position="134"/>
        <end position="161"/>
    </location>
</feature>
<feature type="transmembrane region" description="Helical" evidence="7">
    <location>
        <begin position="94"/>
        <end position="116"/>
    </location>
</feature>
<dbReference type="InterPro" id="IPR006603">
    <property type="entry name" value="PQ-loop_rpt"/>
</dbReference>
<feature type="transmembrane region" description="Helical" evidence="7">
    <location>
        <begin position="20"/>
        <end position="41"/>
    </location>
</feature>
<evidence type="ECO:0000256" key="7">
    <source>
        <dbReference type="SAM" id="Phobius"/>
    </source>
</evidence>
<comment type="subcellular location">
    <subcellularLocation>
        <location evidence="1">Membrane</location>
        <topology evidence="1">Multi-pass membrane protein</topology>
    </subcellularLocation>
</comment>
<dbReference type="GO" id="GO:0016020">
    <property type="term" value="C:membrane"/>
    <property type="evidence" value="ECO:0007669"/>
    <property type="project" value="UniProtKB-SubCell"/>
</dbReference>
<evidence type="ECO:0000256" key="4">
    <source>
        <dbReference type="ARBA" id="ARBA00023136"/>
    </source>
</evidence>
<dbReference type="Pfam" id="PF04193">
    <property type="entry name" value="PQ-loop"/>
    <property type="match status" value="2"/>
</dbReference>
<dbReference type="Gene3D" id="1.20.1280.290">
    <property type="match status" value="1"/>
</dbReference>
<dbReference type="RefSeq" id="XP_040628447.1">
    <property type="nucleotide sequence ID" value="XM_040768586.1"/>
</dbReference>
<dbReference type="PANTHER" id="PTHR16201:SF11">
    <property type="entry name" value="PQ-LOOP REPEAT-CONTAINING PROTEIN"/>
    <property type="match status" value="1"/>
</dbReference>
<dbReference type="OMA" id="MCLQVPG"/>
<organism evidence="8 9">
    <name type="scientific">Dacryopinax primogenitus (strain DJM 731)</name>
    <name type="common">Brown rot fungus</name>
    <dbReference type="NCBI Taxonomy" id="1858805"/>
    <lineage>
        <taxon>Eukaryota</taxon>
        <taxon>Fungi</taxon>
        <taxon>Dikarya</taxon>
        <taxon>Basidiomycota</taxon>
        <taxon>Agaricomycotina</taxon>
        <taxon>Dacrymycetes</taxon>
        <taxon>Dacrymycetales</taxon>
        <taxon>Dacrymycetaceae</taxon>
        <taxon>Dacryopinax</taxon>
    </lineage>
</organism>
<evidence type="ECO:0000256" key="6">
    <source>
        <dbReference type="SAM" id="MobiDB-lite"/>
    </source>
</evidence>
<dbReference type="AlphaFoldDB" id="M5G071"/>
<feature type="transmembrane region" description="Helical" evidence="7">
    <location>
        <begin position="259"/>
        <end position="279"/>
    </location>
</feature>
<dbReference type="Proteomes" id="UP000030653">
    <property type="component" value="Unassembled WGS sequence"/>
</dbReference>
<dbReference type="InterPro" id="IPR051415">
    <property type="entry name" value="LAAT-1"/>
</dbReference>
<evidence type="ECO:0000256" key="5">
    <source>
        <dbReference type="SAM" id="Coils"/>
    </source>
</evidence>
<evidence type="ECO:0000256" key="3">
    <source>
        <dbReference type="ARBA" id="ARBA00022989"/>
    </source>
</evidence>
<keyword evidence="2 7" id="KW-0812">Transmembrane</keyword>
<feature type="transmembrane region" description="Helical" evidence="7">
    <location>
        <begin position="196"/>
        <end position="214"/>
    </location>
</feature>